<dbReference type="AlphaFoldDB" id="A0A0D0HQ67"/>
<proteinExistence type="predicted"/>
<evidence type="ECO:0000313" key="2">
    <source>
        <dbReference type="Proteomes" id="UP000032047"/>
    </source>
</evidence>
<dbReference type="PATRIC" id="fig|265546.4.peg.2827"/>
<protein>
    <recommendedName>
        <fullName evidence="3">Transposase</fullName>
    </recommendedName>
</protein>
<accession>A0A0D0HQ67</accession>
<keyword evidence="2" id="KW-1185">Reference proteome</keyword>
<evidence type="ECO:0000313" key="1">
    <source>
        <dbReference type="EMBL" id="KIP20013.1"/>
    </source>
</evidence>
<dbReference type="Proteomes" id="UP000032047">
    <property type="component" value="Unassembled WGS sequence"/>
</dbReference>
<dbReference type="EMBL" id="JXTG01000029">
    <property type="protein sequence ID" value="KIP20013.1"/>
    <property type="molecule type" value="Genomic_DNA"/>
</dbReference>
<sequence>MECKQLHKQTQEVLSVNKHTTLPNLIQKIVSDEDLQSMIEAVGYQDTSRTFTVRTLVDFFLLAALHEWKSFRHGADVAKMYGLPTFHYSTVSKKAKEVPYDSYFTPW</sequence>
<reference evidence="1 2" key="1">
    <citation type="submission" date="2015-01" db="EMBL/GenBank/DDBJ databases">
        <title>Genome sequence of Anoxybacillus ayderensis strain AB04.</title>
        <authorList>
            <person name="Belduz A.O."/>
            <person name="Canakci S."/>
            <person name="Chan K.-G."/>
            <person name="Kahar U.M."/>
            <person name="Yaakob A.S."/>
            <person name="Chan C.S."/>
            <person name="Goh K.M."/>
        </authorList>
    </citation>
    <scope>NUCLEOTIDE SEQUENCE [LARGE SCALE GENOMIC DNA]</scope>
    <source>
        <strain evidence="1 2">AB04</strain>
    </source>
</reference>
<comment type="caution">
    <text evidence="1">The sequence shown here is derived from an EMBL/GenBank/DDBJ whole genome shotgun (WGS) entry which is preliminary data.</text>
</comment>
<gene>
    <name evidence="1" type="ORF">JV16_02824</name>
</gene>
<organism evidence="1 2">
    <name type="scientific">Anoxybacillus ayderensis</name>
    <dbReference type="NCBI Taxonomy" id="265546"/>
    <lineage>
        <taxon>Bacteria</taxon>
        <taxon>Bacillati</taxon>
        <taxon>Bacillota</taxon>
        <taxon>Bacilli</taxon>
        <taxon>Bacillales</taxon>
        <taxon>Anoxybacillaceae</taxon>
        <taxon>Anoxybacillus</taxon>
    </lineage>
</organism>
<name>A0A0D0HQ67_9BACL</name>
<evidence type="ECO:0008006" key="3">
    <source>
        <dbReference type="Google" id="ProtNLM"/>
    </source>
</evidence>